<evidence type="ECO:0000313" key="1">
    <source>
        <dbReference type="EMBL" id="KAF2470468.1"/>
    </source>
</evidence>
<dbReference type="EMBL" id="MU003508">
    <property type="protein sequence ID" value="KAF2470468.1"/>
    <property type="molecule type" value="Genomic_DNA"/>
</dbReference>
<comment type="caution">
    <text evidence="1">The sequence shown here is derived from an EMBL/GenBank/DDBJ whole genome shotgun (WGS) entry which is preliminary data.</text>
</comment>
<organism evidence="1 2">
    <name type="scientific">Lindgomyces ingoldianus</name>
    <dbReference type="NCBI Taxonomy" id="673940"/>
    <lineage>
        <taxon>Eukaryota</taxon>
        <taxon>Fungi</taxon>
        <taxon>Dikarya</taxon>
        <taxon>Ascomycota</taxon>
        <taxon>Pezizomycotina</taxon>
        <taxon>Dothideomycetes</taxon>
        <taxon>Pleosporomycetidae</taxon>
        <taxon>Pleosporales</taxon>
        <taxon>Lindgomycetaceae</taxon>
        <taxon>Lindgomyces</taxon>
    </lineage>
</organism>
<accession>A0ACB6QV70</accession>
<protein>
    <submittedName>
        <fullName evidence="1">Uncharacterized protein</fullName>
    </submittedName>
</protein>
<gene>
    <name evidence="1" type="ORF">BDR25DRAFT_35094</name>
</gene>
<keyword evidence="2" id="KW-1185">Reference proteome</keyword>
<proteinExistence type="predicted"/>
<reference evidence="1" key="1">
    <citation type="journal article" date="2020" name="Stud. Mycol.">
        <title>101 Dothideomycetes genomes: a test case for predicting lifestyles and emergence of pathogens.</title>
        <authorList>
            <person name="Haridas S."/>
            <person name="Albert R."/>
            <person name="Binder M."/>
            <person name="Bloem J."/>
            <person name="Labutti K."/>
            <person name="Salamov A."/>
            <person name="Andreopoulos B."/>
            <person name="Baker S."/>
            <person name="Barry K."/>
            <person name="Bills G."/>
            <person name="Bluhm B."/>
            <person name="Cannon C."/>
            <person name="Castanera R."/>
            <person name="Culley D."/>
            <person name="Daum C."/>
            <person name="Ezra D."/>
            <person name="Gonzalez J."/>
            <person name="Henrissat B."/>
            <person name="Kuo A."/>
            <person name="Liang C."/>
            <person name="Lipzen A."/>
            <person name="Lutzoni F."/>
            <person name="Magnuson J."/>
            <person name="Mondo S."/>
            <person name="Nolan M."/>
            <person name="Ohm R."/>
            <person name="Pangilinan J."/>
            <person name="Park H.-J."/>
            <person name="Ramirez L."/>
            <person name="Alfaro M."/>
            <person name="Sun H."/>
            <person name="Tritt A."/>
            <person name="Yoshinaga Y."/>
            <person name="Zwiers L.-H."/>
            <person name="Turgeon B."/>
            <person name="Goodwin S."/>
            <person name="Spatafora J."/>
            <person name="Crous P."/>
            <person name="Grigoriev I."/>
        </authorList>
    </citation>
    <scope>NUCLEOTIDE SEQUENCE</scope>
    <source>
        <strain evidence="1">ATCC 200398</strain>
    </source>
</reference>
<name>A0ACB6QV70_9PLEO</name>
<sequence>MEPLSALGVAANVLQFVDFAGKLLSLTVRIHRARNKSNSKAESNILENITRDLTKHNETLKISTNDLGDSYQSQLSLEDREIVRICTDCEQVAAKFLHTLAKLKNGKATAWASFVDALKTIWTESEVETLRQTLDSYRQQIQLYLLTSIRVEIRTFQQEQLIQHAQVLTEVRNTRASVANLFTKVAGDATYTQKATLERNVVQAMRDDYERKTYSKVSPAVEMQTLLADDDAQRFYRGLLGWLRFKELETRHEKIPHAYQQTYEWIFRTPSQGQWSDFRKWLGEDGEALYWITGKPAAGKSTLMKFIYTNPITTTYLRRWAKGKTLIICAFYFWISGTQMQMSQEGMVRTLIYEALHQEPKLWATLFPHKMEEFVAFGDPWQEPITWEEMMRALRRLVEGAGKDYKVFFFIDGLDEFDGDSKNLIDMVTGFLSPSVKTCVSSRPWNVFEDSFQQRPSLRLEELTHADIKHFVNSQFLQNRGFAQRRMLDSNYATKLIENITLKASGVFLWVSLVTDSLLEGFSDGERVEELQARLDALPSDLENLFWKLLTRLGSLERASQLLQIIRSSLTPVTLLTLYYADEADPAIASKIKAGPLPTSQSNGRAVIIRRRLNAYCRGLIESKTSPGQPLHESIVGYLHRTVQDYLHREDIWASLLTATTSSFNPHARLCNAHIIVHLKHGGHTLYFEEPSNPWFWEVVTYGIRYASLADPDCVNGLQTKLLNEIDAAASYVTSIQDQNGRTFLDRFHRNTSHWTGAKEGFELNKSLLDLMVTCKCTEYVRSMVSSSTNKPSPAMLSNALAVALVQSTIGLNLNAVNIPATGLRPDPALVILLLQHGANPNTGIKNGLSHVKYINVAHAGGTFSPWEIFLQAWGDDVEGWKHVKKVGKAFLDHGANPSLIPRKFPTEIHWKARRKRMEALLLRIPILAETIKWSRRGNRDGSIHVTASYQHSGHLNRKRHRSYSRAELFEVRLGITNA</sequence>
<evidence type="ECO:0000313" key="2">
    <source>
        <dbReference type="Proteomes" id="UP000799755"/>
    </source>
</evidence>
<dbReference type="Proteomes" id="UP000799755">
    <property type="component" value="Unassembled WGS sequence"/>
</dbReference>